<keyword evidence="1" id="KW-0677">Repeat</keyword>
<evidence type="ECO:0000313" key="3">
    <source>
        <dbReference type="EMBL" id="EEU41538.1"/>
    </source>
</evidence>
<evidence type="ECO:0000256" key="1">
    <source>
        <dbReference type="ARBA" id="ARBA00022737"/>
    </source>
</evidence>
<dbReference type="eggNOG" id="ENOG502SMA9">
    <property type="taxonomic scope" value="Eukaryota"/>
</dbReference>
<dbReference type="OMA" id="FWRNGSK"/>
<dbReference type="RefSeq" id="XP_003047251.1">
    <property type="nucleotide sequence ID" value="XM_003047205.1"/>
</dbReference>
<dbReference type="PANTHER" id="PTHR10039:SF5">
    <property type="entry name" value="NACHT DOMAIN-CONTAINING PROTEIN"/>
    <property type="match status" value="1"/>
</dbReference>
<protein>
    <recommendedName>
        <fullName evidence="2">Nephrocystin 3-like N-terminal domain-containing protein</fullName>
    </recommendedName>
</protein>
<gene>
    <name evidence="3" type="ORF">NECHADRAFT_87715</name>
</gene>
<dbReference type="PANTHER" id="PTHR10039">
    <property type="entry name" value="AMELOGENIN"/>
    <property type="match status" value="1"/>
</dbReference>
<organism evidence="3 4">
    <name type="scientific">Fusarium vanettenii (strain ATCC MYA-4622 / CBS 123669 / FGSC 9596 / NRRL 45880 / 77-13-4)</name>
    <name type="common">Fusarium solani subsp. pisi</name>
    <dbReference type="NCBI Taxonomy" id="660122"/>
    <lineage>
        <taxon>Eukaryota</taxon>
        <taxon>Fungi</taxon>
        <taxon>Dikarya</taxon>
        <taxon>Ascomycota</taxon>
        <taxon>Pezizomycotina</taxon>
        <taxon>Sordariomycetes</taxon>
        <taxon>Hypocreomycetidae</taxon>
        <taxon>Hypocreales</taxon>
        <taxon>Nectriaceae</taxon>
        <taxon>Fusarium</taxon>
        <taxon>Fusarium solani species complex</taxon>
        <taxon>Fusarium vanettenii</taxon>
    </lineage>
</organism>
<evidence type="ECO:0000313" key="4">
    <source>
        <dbReference type="Proteomes" id="UP000005206"/>
    </source>
</evidence>
<dbReference type="VEuPathDB" id="FungiDB:NECHADRAFT_87715"/>
<accession>C7Z2T9</accession>
<proteinExistence type="predicted"/>
<dbReference type="HOGENOM" id="CLU_293565_0_0_1"/>
<dbReference type="KEGG" id="nhe:NECHADRAFT_87715"/>
<evidence type="ECO:0000259" key="2">
    <source>
        <dbReference type="Pfam" id="PF24883"/>
    </source>
</evidence>
<dbReference type="Gene3D" id="3.40.50.300">
    <property type="entry name" value="P-loop containing nucleotide triphosphate hydrolases"/>
    <property type="match status" value="1"/>
</dbReference>
<dbReference type="InterPro" id="IPR056884">
    <property type="entry name" value="NPHP3-like_N"/>
</dbReference>
<dbReference type="OrthoDB" id="443402at2759"/>
<dbReference type="GeneID" id="9676092"/>
<dbReference type="EMBL" id="GG698907">
    <property type="protein sequence ID" value="EEU41538.1"/>
    <property type="molecule type" value="Genomic_DNA"/>
</dbReference>
<sequence length="1035" mass="117839">MDPASIIGTTSAVISFVDFIGKAVNTARQLSDAGSIDEYERLGKLTTTLESGIASLRKRGEAGDEELSDEEKSALRVAEQCKQIGDSIQHLLGKMRTPEPTSKQQTSMADKLLDKVTRAAKTGRVALVVLWNKQEADDLRRQFDSCTIQLNAHLIRMASLLTEQLPRLSKDMGLMQTKLGHISRDQAPFSRTLMAFDKKFDGTSEKFLLQLERVRKALEVSDLTLHAINHRRILNAIRFKEISVRYDQVSRAEEDTFGWLVEGDSVPSHYNLKISFRDWLATGTGVFHFSGRPGSGKSTLMKFLAQHSETASQLKRWQGDKKLVLATAFLWKAGAKKQRSMGGIVRSLLYAILDKNREDLIPKTFPQHWSPNSWSPWTPAEDMEIPLDSDEIQSALEAIISDQSSGYRYCFFLDGVDEFEDAEIRKRELASTLLRWTSSNPENVKICVSSREEPVFIDLFPLGQRIRLHLVTAGDIRKAIQGVLGKHENFLKFPLDKRGHFIERFVGDSEGVFIWTKLVLDELWSKLDDKQPLEDLHNVLDVVPKDLDEFYERILRSIRNSDAAESSAIFDILITARAEWTDPACLLILDYSFIRDFIDPNLAKIAAIGGSHNTPSGGRKAQIRQIRAQKQAFKDRAPSLFRGMVEVTNTLSQARVDDYRLEESLSFAHRSAYDFLRRRQGKDHCPGVDVKALVLHCLMARVRYGWGLTGWKPSVCQMVSSLIAILPWIEDTTCPQDRISYFRSLAEMDNILVQKQLDPDSTGRLQFAVNILDYEIRYPLPLKSNKLVVSVFNVACWMGLHEYPKWVIQWPGSWVWKETIRIPLLESLCWVEQRFRRDGALIPLIQRLLQDGPYANVLDEHQSPWGTCLTLSIMTGDIFRARGSSWHAISVFLQHGANADVRFWWNGRNGRGGPIRRNDLSLAVGSLTYSLVHRSVLLPEYTGHYPRESELGSHMEDGASLRDLYLRFGPKDRSDILDMIDKSLGLAQPKPEEPTRTNLQTEKFHPSIEQYRHFLRTWWMQVLSVVIGQPLIALY</sequence>
<dbReference type="Pfam" id="PF24883">
    <property type="entry name" value="NPHP3_N"/>
    <property type="match status" value="1"/>
</dbReference>
<feature type="domain" description="Nephrocystin 3-like N-terminal" evidence="2">
    <location>
        <begin position="275"/>
        <end position="451"/>
    </location>
</feature>
<name>C7Z2T9_FUSV7</name>
<reference evidence="3 4" key="1">
    <citation type="journal article" date="2009" name="PLoS Genet.">
        <title>The genome of Nectria haematococca: contribution of supernumerary chromosomes to gene expansion.</title>
        <authorList>
            <person name="Coleman J.J."/>
            <person name="Rounsley S.D."/>
            <person name="Rodriguez-Carres M."/>
            <person name="Kuo A."/>
            <person name="Wasmann C.C."/>
            <person name="Grimwood J."/>
            <person name="Schmutz J."/>
            <person name="Taga M."/>
            <person name="White G.J."/>
            <person name="Zhou S."/>
            <person name="Schwartz D.C."/>
            <person name="Freitag M."/>
            <person name="Ma L.J."/>
            <person name="Danchin E.G."/>
            <person name="Henrissat B."/>
            <person name="Coutinho P.M."/>
            <person name="Nelson D.R."/>
            <person name="Straney D."/>
            <person name="Napoli C.A."/>
            <person name="Barker B.M."/>
            <person name="Gribskov M."/>
            <person name="Rep M."/>
            <person name="Kroken S."/>
            <person name="Molnar I."/>
            <person name="Rensing C."/>
            <person name="Kennell J.C."/>
            <person name="Zamora J."/>
            <person name="Farman M.L."/>
            <person name="Selker E.U."/>
            <person name="Salamov A."/>
            <person name="Shapiro H."/>
            <person name="Pangilinan J."/>
            <person name="Lindquist E."/>
            <person name="Lamers C."/>
            <person name="Grigoriev I.V."/>
            <person name="Geiser D.M."/>
            <person name="Covert S.F."/>
            <person name="Temporini E."/>
            <person name="Vanetten H.D."/>
        </authorList>
    </citation>
    <scope>NUCLEOTIDE SEQUENCE [LARGE SCALE GENOMIC DNA]</scope>
    <source>
        <strain evidence="4">ATCC MYA-4622 / CBS 123669 / FGSC 9596 / NRRL 45880 / 77-13-4</strain>
    </source>
</reference>
<dbReference type="AlphaFoldDB" id="C7Z2T9"/>
<dbReference type="InterPro" id="IPR027417">
    <property type="entry name" value="P-loop_NTPase"/>
</dbReference>
<dbReference type="InParanoid" id="C7Z2T9"/>
<dbReference type="Proteomes" id="UP000005206">
    <property type="component" value="Chromosome 12"/>
</dbReference>
<dbReference type="SUPFAM" id="SSF52540">
    <property type="entry name" value="P-loop containing nucleoside triphosphate hydrolases"/>
    <property type="match status" value="1"/>
</dbReference>
<keyword evidence="4" id="KW-1185">Reference proteome</keyword>